<organism evidence="1 2">
    <name type="scientific">Rhizopus oryzae</name>
    <name type="common">Mucormycosis agent</name>
    <name type="synonym">Rhizopus arrhizus var. delemar</name>
    <dbReference type="NCBI Taxonomy" id="64495"/>
    <lineage>
        <taxon>Eukaryota</taxon>
        <taxon>Fungi</taxon>
        <taxon>Fungi incertae sedis</taxon>
        <taxon>Mucoromycota</taxon>
        <taxon>Mucoromycotina</taxon>
        <taxon>Mucoromycetes</taxon>
        <taxon>Mucorales</taxon>
        <taxon>Mucorineae</taxon>
        <taxon>Rhizopodaceae</taxon>
        <taxon>Rhizopus</taxon>
    </lineage>
</organism>
<name>A0A9P7BM86_RHIOR</name>
<accession>A0A9P7BM86</accession>
<evidence type="ECO:0000313" key="1">
    <source>
        <dbReference type="EMBL" id="KAG1301351.1"/>
    </source>
</evidence>
<reference evidence="1" key="1">
    <citation type="journal article" date="2020" name="Microb. Genom.">
        <title>Genetic diversity of clinical and environmental Mucorales isolates obtained from an investigation of mucormycosis cases among solid organ transplant recipients.</title>
        <authorList>
            <person name="Nguyen M.H."/>
            <person name="Kaul D."/>
            <person name="Muto C."/>
            <person name="Cheng S.J."/>
            <person name="Richter R.A."/>
            <person name="Bruno V.M."/>
            <person name="Liu G."/>
            <person name="Beyhan S."/>
            <person name="Sundermann A.J."/>
            <person name="Mounaud S."/>
            <person name="Pasculle A.W."/>
            <person name="Nierman W.C."/>
            <person name="Driscoll E."/>
            <person name="Cumbie R."/>
            <person name="Clancy C.J."/>
            <person name="Dupont C.L."/>
        </authorList>
    </citation>
    <scope>NUCLEOTIDE SEQUENCE</scope>
    <source>
        <strain evidence="1">GL11</strain>
    </source>
</reference>
<proteinExistence type="predicted"/>
<comment type="caution">
    <text evidence="1">The sequence shown here is derived from an EMBL/GenBank/DDBJ whole genome shotgun (WGS) entry which is preliminary data.</text>
</comment>
<sequence>MNLTHRTVNHSVTFRDGDVHTNTIEGTWNGIKMNVTPALRTKKMMPWLLIEFIWRRKHYNDIFGGIVDCLKNVSFDRAQRNPAWLTELAAE</sequence>
<dbReference type="AlphaFoldDB" id="A0A9P7BM86"/>
<gene>
    <name evidence="1" type="ORF">G6F64_011883</name>
</gene>
<keyword evidence="2" id="KW-1185">Reference proteome</keyword>
<dbReference type="EMBL" id="JAANQT010003163">
    <property type="protein sequence ID" value="KAG1301351.1"/>
    <property type="molecule type" value="Genomic_DNA"/>
</dbReference>
<protein>
    <recommendedName>
        <fullName evidence="3">ISXO2-like transposase domain-containing protein</fullName>
    </recommendedName>
</protein>
<evidence type="ECO:0008006" key="3">
    <source>
        <dbReference type="Google" id="ProtNLM"/>
    </source>
</evidence>
<dbReference type="Proteomes" id="UP000716291">
    <property type="component" value="Unassembled WGS sequence"/>
</dbReference>
<evidence type="ECO:0000313" key="2">
    <source>
        <dbReference type="Proteomes" id="UP000716291"/>
    </source>
</evidence>
<dbReference type="OrthoDB" id="2216067at2759"/>